<gene>
    <name evidence="2" type="ORF">ACFFTU_23460</name>
</gene>
<proteinExistence type="predicted"/>
<dbReference type="RefSeq" id="WP_345219495.1">
    <property type="nucleotide sequence ID" value="NZ_BAAAXE010000002.1"/>
</dbReference>
<evidence type="ECO:0000313" key="2">
    <source>
        <dbReference type="EMBL" id="MFB9522908.1"/>
    </source>
</evidence>
<dbReference type="EMBL" id="JBHMCR010000015">
    <property type="protein sequence ID" value="MFB9522908.1"/>
    <property type="molecule type" value="Genomic_DNA"/>
</dbReference>
<feature type="transmembrane region" description="Helical" evidence="1">
    <location>
        <begin position="27"/>
        <end position="47"/>
    </location>
</feature>
<comment type="caution">
    <text evidence="2">The sequence shown here is derived from an EMBL/GenBank/DDBJ whole genome shotgun (WGS) entry which is preliminary data.</text>
</comment>
<evidence type="ECO:0008006" key="4">
    <source>
        <dbReference type="Google" id="ProtNLM"/>
    </source>
</evidence>
<keyword evidence="1" id="KW-0472">Membrane</keyword>
<keyword evidence="1" id="KW-1133">Transmembrane helix</keyword>
<protein>
    <recommendedName>
        <fullName evidence="4">Integral membrane protein</fullName>
    </recommendedName>
</protein>
<accession>A0ABV5PJE8</accession>
<name>A0ABV5PJE8_STRCM</name>
<organism evidence="2 3">
    <name type="scientific">Streptomyces cremeus</name>
    <dbReference type="NCBI Taxonomy" id="66881"/>
    <lineage>
        <taxon>Bacteria</taxon>
        <taxon>Bacillati</taxon>
        <taxon>Actinomycetota</taxon>
        <taxon>Actinomycetes</taxon>
        <taxon>Kitasatosporales</taxon>
        <taxon>Streptomycetaceae</taxon>
        <taxon>Streptomyces</taxon>
    </lineage>
</organism>
<evidence type="ECO:0000313" key="3">
    <source>
        <dbReference type="Proteomes" id="UP001589718"/>
    </source>
</evidence>
<dbReference type="Proteomes" id="UP001589718">
    <property type="component" value="Unassembled WGS sequence"/>
</dbReference>
<reference evidence="2 3" key="1">
    <citation type="submission" date="2024-09" db="EMBL/GenBank/DDBJ databases">
        <authorList>
            <person name="Sun Q."/>
            <person name="Mori K."/>
        </authorList>
    </citation>
    <scope>NUCLEOTIDE SEQUENCE [LARGE SCALE GENOMIC DNA]</scope>
    <source>
        <strain evidence="2 3">JCM 4362</strain>
    </source>
</reference>
<keyword evidence="3" id="KW-1185">Reference proteome</keyword>
<feature type="transmembrane region" description="Helical" evidence="1">
    <location>
        <begin position="116"/>
        <end position="135"/>
    </location>
</feature>
<keyword evidence="1" id="KW-0812">Transmembrane</keyword>
<sequence length="158" mass="15925">MAVSAGLGGQDLALDRTAALAWFPRRVAHLVLGGASAGAALLAVHALSGQEPSVGLVARDTAGLMGLVGIGAACCGQRYAWLPAFTWPAAAFVVPPAPNAATRILTWMLSAPDTTVAAWTAGALGACGLLAYGIAGPRRQGRGAVRRPKPVPRRPGAP</sequence>
<evidence type="ECO:0000256" key="1">
    <source>
        <dbReference type="SAM" id="Phobius"/>
    </source>
</evidence>